<comment type="caution">
    <text evidence="2">The sequence shown here is derived from an EMBL/GenBank/DDBJ whole genome shotgun (WGS) entry which is preliminary data.</text>
</comment>
<name>A0A813D5I0_POLGL</name>
<keyword evidence="3" id="KW-1185">Reference proteome</keyword>
<gene>
    <name evidence="2" type="ORF">PGLA1383_LOCUS24</name>
</gene>
<feature type="compositionally biased region" description="Low complexity" evidence="1">
    <location>
        <begin position="16"/>
        <end position="26"/>
    </location>
</feature>
<feature type="region of interest" description="Disordered" evidence="1">
    <location>
        <begin position="253"/>
        <end position="296"/>
    </location>
</feature>
<accession>A0A813D5I0</accession>
<organism evidence="2 3">
    <name type="scientific">Polarella glacialis</name>
    <name type="common">Dinoflagellate</name>
    <dbReference type="NCBI Taxonomy" id="89957"/>
    <lineage>
        <taxon>Eukaryota</taxon>
        <taxon>Sar</taxon>
        <taxon>Alveolata</taxon>
        <taxon>Dinophyceae</taxon>
        <taxon>Suessiales</taxon>
        <taxon>Suessiaceae</taxon>
        <taxon>Polarella</taxon>
    </lineage>
</organism>
<feature type="region of interest" description="Disordered" evidence="1">
    <location>
        <begin position="16"/>
        <end position="36"/>
    </location>
</feature>
<sequence length="2614" mass="290661">MAARDRSRSPALLSDALAGGLDSDASPTPVVEARPSYPYRDDPTWYPGALEGLTPEQWSHLIAVRTDFSAILRDDFALNGQSERGADFFRSFDAPLIDYSTRRTRSGTEAWPVSYRSFRPHINDHEFDSQGSSVSPPEDVAVDPLLGPLPGDLVMSDHPHNRQWNHILQRTGDAPDEWTRFDAPRFASESAQFYASCDAATMTKELWFLGLGPPGPVFESNPDDWTIRPPGTSSRTEAEARQYWTTRAHEAFADDDSCSSSQSSRPEPLRVDRSTWSQNRPDSLPTTRTAPSASPTVNIDWAIDPTNPEHAVTQGVPDPDGSTLFPQPAYDAARVTGNKVSPSSALGFAGPPLFGHFCSLWMLSRDIPAAKQAYDRNVCNLACSGIDSPSMLLQRCVDMWLAIASATVEPQITQEALCVCLEVISGMSSDDRLSFASEWSETILDSILICGDDLPRRDLAHKVLTDALETGGVPKGLWFQSNACDSSKVSEGERPKRSMALSLSSESASKRARWARKRIHKPVIALLNDQSFVDFVTPDHPPDEEMGGSAPEVSSGIAEAMTPPTSDLLSVAGVLTFPEVIDRYTTEERWKLTNVPSFPWPLDYVCFQMATRCSIPELTALIEPLMSSFRLLTTEEISGFEYGMALKELLSLYLVRRLKLDEAPCARSTEIVLKAGYGRWKLNMTHGSPRWTFIPDSVKPSSSEDREIDINSSYETPVGGLAHLPDSCNASNIEANAMSYCDLRRKRGEQKPFSDALWRVVCGQFEDRDYDQDGTFMWLDLDQKASAFHPALVQGQDLVSEICTPPFAEKSEVARPLNADNEARPDPGLNTELDQERVPQCGLSGPGRLKHANMEEISRVYWNDDTTTTLQAKFMHSKPTVKDFNPNATEANSINAALGFDSRGTWLRYRNSNHWNQDLRNAIDMRSGLLSPPGVPTLLTYDEVVNASKRYITTAMHLDLSTFAEKLLQEVPELVRQQGTRGAEFDQSTPIGIIHYMLSSNKGQLRLADAEWCLIPGPLDINSTSKVWQKDIDKAWGQYPEIESMRRALGDCGECGFRNYWNCISSLQIEADTIAGTRPTPIGCSPLVGIYLQDKENFHWERKVLFWDLPSLLHHHGATHTAKELWDYWSNLVPLKGSKKRGSKSKLYLARMAGNWMVSKGWMDCFLNSNGYLAPTTLEERAMINKHLGMFLAATHFLTKHPSFIMDIQNIQGRPGYAQVDVFFRCNTALYWVESVVDEPPREQGATGPEGSPEAGTKAGDGTDYFEDELFPFRIGSNYHWSEALYKSQYWCEAECGLTLSASSQWEMTVRSKSVKGSRIGWVCRRCNGGWNDKKTRSRFIQINDGTSFLQIILDSPDKFLWNGWMVERADCLRLEPNEPPRIPAPTLANAQESHRCRFKGEISDEIWKALYTNPVTSTITELDLLAASPIQGKKDLGICCPSQRIFRSLLAHGYVGIQEDGEILKLMLDAVIDKSFSDELVKSALALLPDDLSGLAAQGVAACIVSLGRYAGLASGLTPALNLELERWGSPRGHCRNLENIVELGAGFIPWTADKVRNLLNCYEEKKWTPSQVQSAWSTIKFLSGILGMLEPDSVVSLLKKKGAVSDSLVTSLILPQHRAEGPALDLIMRMETGGVAPGPPADQYAMAFARFFVGCSARLSDAQHTQPGTTHSAHKTIEFRAWQTKTVSVNQRKVVLLIDPLHSFTGIPWWETLVKFAKLFAGNNNFFNLDYLLPMMTKDRTGFIPRPMANSTGLRWIRTVLTRLGAPEAQVAKLTWPSFRVFFADWAFQAGITRDRRRYIGRWASEATADEDTREHRSVVCDIWNEVTPQTDEIRAGYAALEDLNHKDYYMLRPDPVAVGVPDPDTATNSAGTVPVAFTVGVPDPETAQSSAVAVPPAVLLPEAGLGNTVVSTATASASPMAGGGTILAASDVPEHAFSNLNEQDFQTANSQGMNACKLCFKFYTYPTAWPSGLTLTCGLTFAKEELSESESESVKPEDVKDELYEQAFSVAVLPACKRAHSPQLIMWQVAIARYSVTDEIKEEVKEELDEDDELYDSSEVKPEVKDECKEEVKQEPAVYDSNWIKSECKEEFKTKVKKEPTIKREPPDGFRISKVIASVWPVQLQTSAYTRLLEHQTASRPLPFKRRRINVESEPTEFGMGVSPPLASPPPPLFTKMLPGWIQDCIDFQKAHRTWSPARPCCPANYFLSEMGPPLPPNEGQKMQSCYHRLTKLQQREFRRYIESGEEDHAVAAKLSAENAVARPSCKGSSKEPGAYMWPWMRDLKLRLRAGLAADGSRRLQDMGGCDAIAGSQMWESRAARAPEEAARPSSFLVSDAAEAIASTAGQASNGASPGTAVRVVAASVSSSGKPVRIISRQSKQSGIVGVTWNPKNLAWNLKYPDANYANKQKDVYFMVKNYHTPGTSWEEADQVALLAAKAAREDLIKRGIVKDTSGRHSKAKFRSNVPGVYWYASCKLWIYQLRETSCGAIKMLGSGSVKAEDTSEAEIFRARAEAEEKMKELNMKFPATLIEKQVKSASELIKRESSVPGVNWKPTEDAWATLVTINGKGHYPRFRLKDETPEEVERCFQECVAARRELKERKAREEKPKK</sequence>
<reference evidence="2" key="1">
    <citation type="submission" date="2021-02" db="EMBL/GenBank/DDBJ databases">
        <authorList>
            <person name="Dougan E. K."/>
            <person name="Rhodes N."/>
            <person name="Thang M."/>
            <person name="Chan C."/>
        </authorList>
    </citation>
    <scope>NUCLEOTIDE SEQUENCE</scope>
</reference>
<feature type="region of interest" description="Disordered" evidence="1">
    <location>
        <begin position="1240"/>
        <end position="1259"/>
    </location>
</feature>
<feature type="compositionally biased region" description="Low complexity" evidence="1">
    <location>
        <begin position="285"/>
        <end position="296"/>
    </location>
</feature>
<evidence type="ECO:0000313" key="2">
    <source>
        <dbReference type="EMBL" id="CAE8580991.1"/>
    </source>
</evidence>
<evidence type="ECO:0000313" key="3">
    <source>
        <dbReference type="Proteomes" id="UP000654075"/>
    </source>
</evidence>
<feature type="region of interest" description="Disordered" evidence="1">
    <location>
        <begin position="218"/>
        <end position="241"/>
    </location>
</feature>
<dbReference type="EMBL" id="CAJNNV010000004">
    <property type="protein sequence ID" value="CAE8580991.1"/>
    <property type="molecule type" value="Genomic_DNA"/>
</dbReference>
<proteinExistence type="predicted"/>
<dbReference type="Gene3D" id="1.20.5.2050">
    <property type="match status" value="1"/>
</dbReference>
<feature type="region of interest" description="Disordered" evidence="1">
    <location>
        <begin position="813"/>
        <end position="849"/>
    </location>
</feature>
<protein>
    <submittedName>
        <fullName evidence="2">Uncharacterized protein</fullName>
    </submittedName>
</protein>
<evidence type="ECO:0000256" key="1">
    <source>
        <dbReference type="SAM" id="MobiDB-lite"/>
    </source>
</evidence>
<dbReference type="Proteomes" id="UP000654075">
    <property type="component" value="Unassembled WGS sequence"/>
</dbReference>